<evidence type="ECO:0000313" key="1">
    <source>
        <dbReference type="EMBL" id="MFC1848779.1"/>
    </source>
</evidence>
<gene>
    <name evidence="1" type="ORF">ACFL27_01105</name>
</gene>
<organism evidence="1 2">
    <name type="scientific">candidate division CSSED10-310 bacterium</name>
    <dbReference type="NCBI Taxonomy" id="2855610"/>
    <lineage>
        <taxon>Bacteria</taxon>
        <taxon>Bacteria division CSSED10-310</taxon>
    </lineage>
</organism>
<reference evidence="1 2" key="1">
    <citation type="submission" date="2024-09" db="EMBL/GenBank/DDBJ databases">
        <title>Laminarin stimulates single cell rates of sulfate reduction while oxygen inhibits transcriptomic activity in coastal marine sediment.</title>
        <authorList>
            <person name="Lindsay M."/>
            <person name="Orcutt B."/>
            <person name="Emerson D."/>
            <person name="Stepanauskas R."/>
            <person name="D'Angelo T."/>
        </authorList>
    </citation>
    <scope>NUCLEOTIDE SEQUENCE [LARGE SCALE GENOMIC DNA]</scope>
    <source>
        <strain evidence="1">SAG AM-311-K15</strain>
    </source>
</reference>
<accession>A0ABV6YRE3</accession>
<dbReference type="Proteomes" id="UP001594351">
    <property type="component" value="Unassembled WGS sequence"/>
</dbReference>
<sequence>MLFNSKRFLLPIILMFTFAVMMAGCIVIDNDDDDDPERITYHNNTPYQVENYIDDIFRGSVDAYSTLTIYGDYEGTHTYYSKALNVGWTWGPDNFSLYDGEKFTIYLDPP</sequence>
<name>A0ABV6YRE3_UNCC1</name>
<comment type="caution">
    <text evidence="1">The sequence shown here is derived from an EMBL/GenBank/DDBJ whole genome shotgun (WGS) entry which is preliminary data.</text>
</comment>
<dbReference type="PROSITE" id="PS51257">
    <property type="entry name" value="PROKAR_LIPOPROTEIN"/>
    <property type="match status" value="1"/>
</dbReference>
<protein>
    <submittedName>
        <fullName evidence="1">Uncharacterized protein</fullName>
    </submittedName>
</protein>
<dbReference type="EMBL" id="JBHPBY010000007">
    <property type="protein sequence ID" value="MFC1848779.1"/>
    <property type="molecule type" value="Genomic_DNA"/>
</dbReference>
<keyword evidence="2" id="KW-1185">Reference proteome</keyword>
<proteinExistence type="predicted"/>
<evidence type="ECO:0000313" key="2">
    <source>
        <dbReference type="Proteomes" id="UP001594351"/>
    </source>
</evidence>